<feature type="compositionally biased region" description="Basic and acidic residues" evidence="1">
    <location>
        <begin position="319"/>
        <end position="353"/>
    </location>
</feature>
<evidence type="ECO:0000313" key="2">
    <source>
        <dbReference type="EMBL" id="KAL1799812.1"/>
    </source>
</evidence>
<feature type="region of interest" description="Disordered" evidence="1">
    <location>
        <begin position="281"/>
        <end position="483"/>
    </location>
</feature>
<feature type="compositionally biased region" description="Basic residues" evidence="1">
    <location>
        <begin position="161"/>
        <end position="172"/>
    </location>
</feature>
<feature type="compositionally biased region" description="Basic and acidic residues" evidence="1">
    <location>
        <begin position="474"/>
        <end position="483"/>
    </location>
</feature>
<dbReference type="Proteomes" id="UP001578633">
    <property type="component" value="Chromosome 1"/>
</dbReference>
<organism evidence="2 3">
    <name type="scientific">Alternaria dauci</name>
    <dbReference type="NCBI Taxonomy" id="48095"/>
    <lineage>
        <taxon>Eukaryota</taxon>
        <taxon>Fungi</taxon>
        <taxon>Dikarya</taxon>
        <taxon>Ascomycota</taxon>
        <taxon>Pezizomycotina</taxon>
        <taxon>Dothideomycetes</taxon>
        <taxon>Pleosporomycetidae</taxon>
        <taxon>Pleosporales</taxon>
        <taxon>Pleosporineae</taxon>
        <taxon>Pleosporaceae</taxon>
        <taxon>Alternaria</taxon>
        <taxon>Alternaria sect. Porri</taxon>
    </lineage>
</organism>
<evidence type="ECO:0000256" key="1">
    <source>
        <dbReference type="SAM" id="MobiDB-lite"/>
    </source>
</evidence>
<feature type="compositionally biased region" description="Polar residues" evidence="1">
    <location>
        <begin position="207"/>
        <end position="216"/>
    </location>
</feature>
<dbReference type="RefSeq" id="XP_069310396.1">
    <property type="nucleotide sequence ID" value="XM_069446832.1"/>
</dbReference>
<accession>A0ABR3UU68</accession>
<feature type="compositionally biased region" description="Basic and acidic residues" evidence="1">
    <location>
        <begin position="395"/>
        <end position="406"/>
    </location>
</feature>
<dbReference type="GeneID" id="96080476"/>
<keyword evidence="3" id="KW-1185">Reference proteome</keyword>
<sequence>MDLFSILAEVKGEKAPTQKSTLKFKPAHGPKRETAKVTSTASPVTKATKRAPAKHSSPVADALSLKSARKRETARPTATATPAFRVEKRKVVKNTTSLAKLLNHRLPTPVQSSPRPEEAAPRLPLPKPATIVPAKPTDVTVDELPTPHPQPLEATPQQHARQQRRQASRRHQPAASKVEGQDNPHRQQQRVRELPGPSAPKKERLPNRQTKVSYENMSQRDLLNEAQFRALELEADYKPYLIEVLLINDTAYSELMGMFGDHFEALEFALGEVKQHNKELRQDRAAAAAKAATEKREREQEETRKAQQQAAREARNKKRQEERAKTVELASKKKEAEENVKEKKHAVEAPKQEQKRKRKISHDTNDSGYFSKPASPPETGETNNKASPKGKKRARSNDDDNEDRMPTKKAKSSKPPQRPLAPRAIKRKRKSAPVALPRAIQAGTNKTASAKDKDVEMSDDDQSDIVAPAKPVKKTTEKTMRIETHDTVPVDVVKRRTRSTYVLKEEDKGLEDEDEDEDMEDTDDAAEDEDAFVVDDGWEPTCKAASKRKLSSEEKRKLFRGVL</sequence>
<comment type="caution">
    <text evidence="2">The sequence shown here is derived from an EMBL/GenBank/DDBJ whole genome shotgun (WGS) entry which is preliminary data.</text>
</comment>
<feature type="compositionally biased region" description="Basic and acidic residues" evidence="1">
    <location>
        <begin position="292"/>
        <end position="305"/>
    </location>
</feature>
<gene>
    <name evidence="2" type="ORF">ACET3X_000154</name>
</gene>
<protein>
    <submittedName>
        <fullName evidence="2">Uncharacterized protein</fullName>
    </submittedName>
</protein>
<feature type="compositionally biased region" description="Basic and acidic residues" evidence="1">
    <location>
        <begin position="179"/>
        <end position="193"/>
    </location>
</feature>
<dbReference type="EMBL" id="JBHGVX010000001">
    <property type="protein sequence ID" value="KAL1799812.1"/>
    <property type="molecule type" value="Genomic_DNA"/>
</dbReference>
<feature type="region of interest" description="Disordered" evidence="1">
    <location>
        <begin position="13"/>
        <end position="216"/>
    </location>
</feature>
<reference evidence="2 3" key="1">
    <citation type="submission" date="2024-09" db="EMBL/GenBank/DDBJ databases">
        <title>T2T genomes of carrot and Alternaria dauci and their utility for understanding host-pathogen interaction during carrot leaf blight disease.</title>
        <authorList>
            <person name="Liu W."/>
            <person name="Xu S."/>
            <person name="Ou C."/>
            <person name="Liu X."/>
            <person name="Zhuang F."/>
            <person name="Deng X.W."/>
        </authorList>
    </citation>
    <scope>NUCLEOTIDE SEQUENCE [LARGE SCALE GENOMIC DNA]</scope>
    <source>
        <strain evidence="2 3">A2016</strain>
    </source>
</reference>
<feature type="compositionally biased region" description="Polar residues" evidence="1">
    <location>
        <begin position="36"/>
        <end position="45"/>
    </location>
</feature>
<feature type="compositionally biased region" description="Acidic residues" evidence="1">
    <location>
        <begin position="508"/>
        <end position="538"/>
    </location>
</feature>
<evidence type="ECO:0000313" key="3">
    <source>
        <dbReference type="Proteomes" id="UP001578633"/>
    </source>
</evidence>
<feature type="compositionally biased region" description="Low complexity" evidence="1">
    <location>
        <begin position="75"/>
        <end position="84"/>
    </location>
</feature>
<proteinExistence type="predicted"/>
<feature type="region of interest" description="Disordered" evidence="1">
    <location>
        <begin position="504"/>
        <end position="538"/>
    </location>
</feature>
<name>A0ABR3UU68_9PLEO</name>